<evidence type="ECO:0000256" key="1">
    <source>
        <dbReference type="ARBA" id="ARBA00007228"/>
    </source>
</evidence>
<dbReference type="InterPro" id="IPR004384">
    <property type="entry name" value="RNA_MeTrfase_TrmJ/LasT"/>
</dbReference>
<dbReference type="PANTHER" id="PTHR42786">
    <property type="entry name" value="TRNA/RRNA METHYLTRANSFERASE"/>
    <property type="match status" value="1"/>
</dbReference>
<dbReference type="PANTHER" id="PTHR42786:SF2">
    <property type="entry name" value="TRNA (CYTIDINE_URIDINE-2'-O-)-METHYLTRANSFERASE TRMJ"/>
    <property type="match status" value="1"/>
</dbReference>
<dbReference type="GO" id="GO:0003723">
    <property type="term" value="F:RNA binding"/>
    <property type="evidence" value="ECO:0007669"/>
    <property type="project" value="InterPro"/>
</dbReference>
<keyword evidence="7" id="KW-1185">Reference proteome</keyword>
<name>D2RG27_ARCPA</name>
<dbReference type="Gene3D" id="3.40.1280.10">
    <property type="match status" value="1"/>
</dbReference>
<organism evidence="6 7">
    <name type="scientific">Archaeoglobus profundus (strain DSM 5631 / JCM 9629 / NBRC 100127 / Av18)</name>
    <dbReference type="NCBI Taxonomy" id="572546"/>
    <lineage>
        <taxon>Archaea</taxon>
        <taxon>Methanobacteriati</taxon>
        <taxon>Methanobacteriota</taxon>
        <taxon>Archaeoglobi</taxon>
        <taxon>Archaeoglobales</taxon>
        <taxon>Archaeoglobaceae</taxon>
        <taxon>Archaeoglobus</taxon>
    </lineage>
</organism>
<gene>
    <name evidence="6" type="ordered locus">Arcpr_0181</name>
</gene>
<keyword evidence="4" id="KW-0949">S-adenosyl-L-methionine</keyword>
<dbReference type="HOGENOM" id="CLU_056931_3_0_2"/>
<evidence type="ECO:0000256" key="4">
    <source>
        <dbReference type="ARBA" id="ARBA00022691"/>
    </source>
</evidence>
<dbReference type="Gene3D" id="1.10.8.590">
    <property type="match status" value="1"/>
</dbReference>
<dbReference type="GO" id="GO:0005829">
    <property type="term" value="C:cytosol"/>
    <property type="evidence" value="ECO:0007669"/>
    <property type="project" value="TreeGrafter"/>
</dbReference>
<dbReference type="InterPro" id="IPR029028">
    <property type="entry name" value="Alpha/beta_knot_MTases"/>
</dbReference>
<dbReference type="SUPFAM" id="SSF75217">
    <property type="entry name" value="alpha/beta knot"/>
    <property type="match status" value="1"/>
</dbReference>
<sequence>MISVYLVGLKIPENVGFVARVMKNFGFEKLYLYNCKVTTVSFKTASHARDILRNAVVLRKFDDILDHVNMLVGTTGVTAYSYERYIRKPIFTPEEFRNFLEGKKGEIAVAFGREDYGLFNEELELCHMLVSVPTNPEYPVMNVSHAVAVILYELSKGKYGLEDKTIVTAREIEKLVENFEKLMLETWYPRHRIERTKIALRRILGRSLITRRELAVLHGIVTKALTYIQHLKKG</sequence>
<evidence type="ECO:0000256" key="3">
    <source>
        <dbReference type="ARBA" id="ARBA00022679"/>
    </source>
</evidence>
<dbReference type="OrthoDB" id="372184at2157"/>
<keyword evidence="3" id="KW-0808">Transferase</keyword>
<dbReference type="Proteomes" id="UP000001901">
    <property type="component" value="Chromosome"/>
</dbReference>
<accession>D2RG27</accession>
<evidence type="ECO:0000256" key="2">
    <source>
        <dbReference type="ARBA" id="ARBA00022603"/>
    </source>
</evidence>
<evidence type="ECO:0000313" key="7">
    <source>
        <dbReference type="Proteomes" id="UP000001901"/>
    </source>
</evidence>
<dbReference type="InterPro" id="IPR001537">
    <property type="entry name" value="SpoU_MeTrfase"/>
</dbReference>
<dbReference type="KEGG" id="apo:Arcpr_0181"/>
<dbReference type="PIRSF" id="PIRSF004808">
    <property type="entry name" value="LasT"/>
    <property type="match status" value="1"/>
</dbReference>
<dbReference type="EMBL" id="CP001857">
    <property type="protein sequence ID" value="ADB57252.1"/>
    <property type="molecule type" value="Genomic_DNA"/>
</dbReference>
<dbReference type="GO" id="GO:0008173">
    <property type="term" value="F:RNA methyltransferase activity"/>
    <property type="evidence" value="ECO:0007669"/>
    <property type="project" value="InterPro"/>
</dbReference>
<dbReference type="PaxDb" id="572546-Arcpr_0181"/>
<dbReference type="CDD" id="cd18093">
    <property type="entry name" value="SpoU-like_TrmJ"/>
    <property type="match status" value="1"/>
</dbReference>
<keyword evidence="2 6" id="KW-0489">Methyltransferase</keyword>
<dbReference type="STRING" id="572546.Arcpr_0181"/>
<proteinExistence type="inferred from homology"/>
<dbReference type="InterPro" id="IPR029026">
    <property type="entry name" value="tRNA_m1G_MTases_N"/>
</dbReference>
<dbReference type="GO" id="GO:0002128">
    <property type="term" value="P:tRNA nucleoside ribose methylation"/>
    <property type="evidence" value="ECO:0007669"/>
    <property type="project" value="TreeGrafter"/>
</dbReference>
<comment type="similarity">
    <text evidence="1">Belongs to the class IV-like SAM-binding methyltransferase superfamily. RNA methyltransferase TrmH family.</text>
</comment>
<dbReference type="RefSeq" id="WP_012939588.1">
    <property type="nucleotide sequence ID" value="NC_013741.1"/>
</dbReference>
<evidence type="ECO:0000313" key="6">
    <source>
        <dbReference type="EMBL" id="ADB57252.1"/>
    </source>
</evidence>
<dbReference type="NCBIfam" id="TIGR00050">
    <property type="entry name" value="rRNA_methyl_1"/>
    <property type="match status" value="1"/>
</dbReference>
<evidence type="ECO:0000259" key="5">
    <source>
        <dbReference type="Pfam" id="PF00588"/>
    </source>
</evidence>
<feature type="domain" description="tRNA/rRNA methyltransferase SpoU type" evidence="5">
    <location>
        <begin position="2"/>
        <end position="152"/>
    </location>
</feature>
<protein>
    <submittedName>
        <fullName evidence="6">RNA methyltransferase, TrmH family, group 1</fullName>
    </submittedName>
</protein>
<dbReference type="eggNOG" id="arCOG01018">
    <property type="taxonomic scope" value="Archaea"/>
</dbReference>
<reference evidence="6 7" key="1">
    <citation type="journal article" date="2010" name="Stand. Genomic Sci.">
        <title>Complete genome sequence of Archaeoglobus profundus type strain (AV18).</title>
        <authorList>
            <person name="von Jan M."/>
            <person name="Lapidus A."/>
            <person name="Del Rio T.G."/>
            <person name="Copeland A."/>
            <person name="Tice H."/>
            <person name="Cheng J.F."/>
            <person name="Lucas S."/>
            <person name="Chen F."/>
            <person name="Nolan M."/>
            <person name="Goodwin L."/>
            <person name="Han C."/>
            <person name="Pitluck S."/>
            <person name="Liolios K."/>
            <person name="Ivanova N."/>
            <person name="Mavromatis K."/>
            <person name="Ovchinnikova G."/>
            <person name="Chertkov O."/>
            <person name="Pati A."/>
            <person name="Chen A."/>
            <person name="Palaniappan K."/>
            <person name="Land M."/>
            <person name="Hauser L."/>
            <person name="Chang Y.J."/>
            <person name="Jeffries C.D."/>
            <person name="Saunders E."/>
            <person name="Brettin T."/>
            <person name="Detter J.C."/>
            <person name="Chain P."/>
            <person name="Eichinger K."/>
            <person name="Huber H."/>
            <person name="Spring S."/>
            <person name="Rohde M."/>
            <person name="Goker M."/>
            <person name="Wirth R."/>
            <person name="Woyke T."/>
            <person name="Bristow J."/>
            <person name="Eisen J.A."/>
            <person name="Markowitz V."/>
            <person name="Hugenholtz P."/>
            <person name="Kyrpides N.C."/>
            <person name="Klenk H.P."/>
        </authorList>
    </citation>
    <scope>NUCLEOTIDE SEQUENCE [LARGE SCALE GENOMIC DNA]</scope>
    <source>
        <strain evidence="7">DSM 5631 / JCM 9629 / NBRC 100127 / Av18</strain>
    </source>
</reference>
<dbReference type="AlphaFoldDB" id="D2RG27"/>
<dbReference type="GeneID" id="8738830"/>
<dbReference type="Pfam" id="PF00588">
    <property type="entry name" value="SpoU_methylase"/>
    <property type="match status" value="1"/>
</dbReference>